<organism evidence="2 3">
    <name type="scientific">Pseudoclavibacter albus</name>
    <dbReference type="NCBI Taxonomy" id="272241"/>
    <lineage>
        <taxon>Bacteria</taxon>
        <taxon>Bacillati</taxon>
        <taxon>Actinomycetota</taxon>
        <taxon>Actinomycetes</taxon>
        <taxon>Micrococcales</taxon>
        <taxon>Microbacteriaceae</taxon>
        <taxon>Pseudoclavibacter</taxon>
    </lineage>
</organism>
<evidence type="ECO:0008006" key="4">
    <source>
        <dbReference type="Google" id="ProtNLM"/>
    </source>
</evidence>
<dbReference type="RefSeq" id="WP_066078160.1">
    <property type="nucleotide sequence ID" value="NZ_JAFDPW010000001.1"/>
</dbReference>
<proteinExistence type="predicted"/>
<name>A0ABT2HW97_9MICO</name>
<accession>A0ABT2HW97</accession>
<feature type="region of interest" description="Disordered" evidence="1">
    <location>
        <begin position="1"/>
        <end position="31"/>
    </location>
</feature>
<protein>
    <recommendedName>
        <fullName evidence="4">Small CPxCG-related zinc finger protein</fullName>
    </recommendedName>
</protein>
<dbReference type="EMBL" id="JALXSQ010000012">
    <property type="protein sequence ID" value="MCT2042591.1"/>
    <property type="molecule type" value="Genomic_DNA"/>
</dbReference>
<gene>
    <name evidence="2" type="ORF">M3D15_04480</name>
</gene>
<evidence type="ECO:0000313" key="2">
    <source>
        <dbReference type="EMBL" id="MCT2042591.1"/>
    </source>
</evidence>
<evidence type="ECO:0000313" key="3">
    <source>
        <dbReference type="Proteomes" id="UP001525379"/>
    </source>
</evidence>
<evidence type="ECO:0000256" key="1">
    <source>
        <dbReference type="SAM" id="MobiDB-lite"/>
    </source>
</evidence>
<feature type="compositionally biased region" description="Polar residues" evidence="1">
    <location>
        <begin position="1"/>
        <end position="15"/>
    </location>
</feature>
<keyword evidence="3" id="KW-1185">Reference proteome</keyword>
<comment type="caution">
    <text evidence="2">The sequence shown here is derived from an EMBL/GenBank/DDBJ whole genome shotgun (WGS) entry which is preliminary data.</text>
</comment>
<sequence>MSQSSTIERTKTTPTIADHAPEDAARKRAQQAAERIEVTTPVCQSCWVAVSLTGVCNVCGEQVA</sequence>
<dbReference type="Proteomes" id="UP001525379">
    <property type="component" value="Unassembled WGS sequence"/>
</dbReference>
<reference evidence="2 3" key="1">
    <citation type="submission" date="2022-04" db="EMBL/GenBank/DDBJ databases">
        <title>Human microbiome associated bacterial genomes.</title>
        <authorList>
            <person name="Sandstrom S."/>
            <person name="Salamzade R."/>
            <person name="Kalan L.R."/>
        </authorList>
    </citation>
    <scope>NUCLEOTIDE SEQUENCE [LARGE SCALE GENOMIC DNA]</scope>
    <source>
        <strain evidence="3">p3-SID1799</strain>
    </source>
</reference>